<feature type="binding site" evidence="8">
    <location>
        <position position="215"/>
    </location>
    <ligand>
        <name>Zn(2+)</name>
        <dbReference type="ChEBI" id="CHEBI:29105"/>
    </ligand>
</feature>
<dbReference type="PANTHER" id="PTHR11103">
    <property type="entry name" value="SLR1189 PROTEIN"/>
    <property type="match status" value="1"/>
</dbReference>
<keyword evidence="11" id="KW-1185">Reference proteome</keyword>
<dbReference type="Gene3D" id="3.20.20.220">
    <property type="match status" value="1"/>
</dbReference>
<dbReference type="PROSITE" id="PS50970">
    <property type="entry name" value="HCY"/>
    <property type="match status" value="1"/>
</dbReference>
<dbReference type="SUPFAM" id="SSF82282">
    <property type="entry name" value="Homocysteine S-methyltransferase"/>
    <property type="match status" value="1"/>
</dbReference>
<dbReference type="CDD" id="cd00945">
    <property type="entry name" value="Aldolase_Class_I"/>
    <property type="match status" value="1"/>
</dbReference>
<dbReference type="NCBIfam" id="NF006396">
    <property type="entry name" value="PRK08645.1"/>
    <property type="match status" value="1"/>
</dbReference>
<evidence type="ECO:0000256" key="6">
    <source>
        <dbReference type="ARBA" id="ARBA00022827"/>
    </source>
</evidence>
<keyword evidence="7" id="KW-0560">Oxidoreductase</keyword>
<dbReference type="Pfam" id="PF02219">
    <property type="entry name" value="MTHFR"/>
    <property type="match status" value="1"/>
</dbReference>
<evidence type="ECO:0000259" key="9">
    <source>
        <dbReference type="PROSITE" id="PS50970"/>
    </source>
</evidence>
<comment type="cofactor">
    <cofactor evidence="1">
        <name>FAD</name>
        <dbReference type="ChEBI" id="CHEBI:57692"/>
    </cofactor>
</comment>
<comment type="pathway">
    <text evidence="2">One-carbon metabolism; tetrahydrofolate interconversion.</text>
</comment>
<feature type="binding site" evidence="8">
    <location>
        <position position="282"/>
    </location>
    <ligand>
        <name>Zn(2+)</name>
        <dbReference type="ChEBI" id="CHEBI:29105"/>
    </ligand>
</feature>
<keyword evidence="8" id="KW-0862">Zinc</keyword>
<dbReference type="Gene3D" id="3.20.20.330">
    <property type="entry name" value="Homocysteine-binding-like domain"/>
    <property type="match status" value="1"/>
</dbReference>
<organism evidence="10 11">
    <name type="scientific">Desulfolithobacter dissulfuricans</name>
    <dbReference type="NCBI Taxonomy" id="2795293"/>
    <lineage>
        <taxon>Bacteria</taxon>
        <taxon>Pseudomonadati</taxon>
        <taxon>Thermodesulfobacteriota</taxon>
        <taxon>Desulfobulbia</taxon>
        <taxon>Desulfobulbales</taxon>
        <taxon>Desulfobulbaceae</taxon>
        <taxon>Desulfolithobacter</taxon>
    </lineage>
</organism>
<feature type="binding site" evidence="8">
    <location>
        <position position="283"/>
    </location>
    <ligand>
        <name>Zn(2+)</name>
        <dbReference type="ChEBI" id="CHEBI:29105"/>
    </ligand>
</feature>
<dbReference type="GO" id="GO:0008168">
    <property type="term" value="F:methyltransferase activity"/>
    <property type="evidence" value="ECO:0007669"/>
    <property type="project" value="UniProtKB-UniRule"/>
</dbReference>
<dbReference type="InterPro" id="IPR036589">
    <property type="entry name" value="HCY_dom_sf"/>
</dbReference>
<evidence type="ECO:0000256" key="1">
    <source>
        <dbReference type="ARBA" id="ARBA00001974"/>
    </source>
</evidence>
<dbReference type="InterPro" id="IPR003171">
    <property type="entry name" value="Mehydrof_redctse-like"/>
</dbReference>
<evidence type="ECO:0000256" key="3">
    <source>
        <dbReference type="ARBA" id="ARBA00022603"/>
    </source>
</evidence>
<dbReference type="InterPro" id="IPR003726">
    <property type="entry name" value="HCY_dom"/>
</dbReference>
<dbReference type="RefSeq" id="WP_267928101.1">
    <property type="nucleotide sequence ID" value="NZ_AP024233.1"/>
</dbReference>
<keyword evidence="5 8" id="KW-0808">Transferase</keyword>
<evidence type="ECO:0000313" key="11">
    <source>
        <dbReference type="Proteomes" id="UP001063350"/>
    </source>
</evidence>
<dbReference type="KEGG" id="ddu:GF1_05580"/>
<evidence type="ECO:0000313" key="10">
    <source>
        <dbReference type="EMBL" id="BCO08182.1"/>
    </source>
</evidence>
<sequence length="637" mass="68886">MKPKFQEYIRDHVVLGDGALGSFLFERGIERGRNLDLLNLQSPEVIFSAHEEYIRAGSQLIETNTFGANRFKLREAGAEEQVREINRAGAAIACKAAGHQVYVAGSVGPTGISFPLDEECVEDRREVTEDDIRAGFREQVLGLVEGGADVLIFETFSHLEEILLAIGVAREVAPEVPVIGQMVFPARAMTVRGKDALDCCQRMIEAGAIVVGSNCGRGIDTMVTAITRMSAICEQGVPLSAFPNAGMPEMVGHRMIYPAQPAYMATRAREMIKLGVHLIGGCCGTTPAHIQEFRSALRIKPVRVRGSRIQSSPERTEVRTAEPVSGGFLAGLKPGRLPVIAELDPPTHLDVEPVFEGARQLAAAGVDAISLGENPLAILRAGNLGVAALIRKQTGVQTIIHQTGRDLNALGLQSRMMEAHLLGIEAVLAVSGDSAAGTDQPGVTGVFDLRSMGLIRMLDGLNHGVNMAGRSVKTSTNFSIGAAFSFRPASPGLQIGRLEKKVALGARFAMTQPLFSRDVVEQMMEKVSHIDVLMFPGIFPLISSRNAEFLHNEVPGISVPAELRAELARYEQVADQRKVALEYTGRLIEDIAPFVDGLYLISPLNKWDIVLEFVKQVRAGGWKGSGRADRFVTESLQ</sequence>
<keyword evidence="4" id="KW-0285">Flavoprotein</keyword>
<keyword evidence="8" id="KW-0479">Metal-binding</keyword>
<evidence type="ECO:0000256" key="8">
    <source>
        <dbReference type="PROSITE-ProRule" id="PRU00333"/>
    </source>
</evidence>
<dbReference type="InterPro" id="IPR029041">
    <property type="entry name" value="FAD-linked_oxidoreductase-like"/>
</dbReference>
<feature type="domain" description="Hcy-binding" evidence="9">
    <location>
        <begin position="2"/>
        <end position="297"/>
    </location>
</feature>
<protein>
    <submittedName>
        <fullName evidence="10">Bifunctional homocysteine S-methyltransferase/methylenetetrahydrofolate reductase</fullName>
    </submittedName>
</protein>
<dbReference type="PANTHER" id="PTHR11103:SF18">
    <property type="entry name" value="SLR1189 PROTEIN"/>
    <property type="match status" value="1"/>
</dbReference>
<evidence type="ECO:0000256" key="5">
    <source>
        <dbReference type="ARBA" id="ARBA00022679"/>
    </source>
</evidence>
<keyword evidence="6" id="KW-0274">FAD</keyword>
<dbReference type="GO" id="GO:0006555">
    <property type="term" value="P:methionine metabolic process"/>
    <property type="evidence" value="ECO:0007669"/>
    <property type="project" value="InterPro"/>
</dbReference>
<dbReference type="AlphaFoldDB" id="A0A915U4R5"/>
<comment type="cofactor">
    <cofactor evidence="8">
        <name>Zn(2+)</name>
        <dbReference type="ChEBI" id="CHEBI:29105"/>
    </cofactor>
</comment>
<evidence type="ECO:0000256" key="2">
    <source>
        <dbReference type="ARBA" id="ARBA00004777"/>
    </source>
</evidence>
<keyword evidence="3 8" id="KW-0489">Methyltransferase</keyword>
<dbReference type="GO" id="GO:0004489">
    <property type="term" value="F:methylenetetrahydrofolate reductase [NAD(P)H] activity"/>
    <property type="evidence" value="ECO:0007669"/>
    <property type="project" value="InterPro"/>
</dbReference>
<dbReference type="GO" id="GO:0032259">
    <property type="term" value="P:methylation"/>
    <property type="evidence" value="ECO:0007669"/>
    <property type="project" value="UniProtKB-KW"/>
</dbReference>
<dbReference type="Proteomes" id="UP001063350">
    <property type="component" value="Chromosome"/>
</dbReference>
<reference evidence="10" key="1">
    <citation type="submission" date="2020-12" db="EMBL/GenBank/DDBJ databases">
        <title>Desulfobium dissulfuricans gen. nov., sp. nov., a novel mesophilic, sulfate-reducing bacterium isolated from a deep-sea hydrothermal vent.</title>
        <authorList>
            <person name="Hashimoto Y."/>
            <person name="Tame A."/>
            <person name="Sawayama S."/>
            <person name="Miyazaki J."/>
            <person name="Takai K."/>
            <person name="Nakagawa S."/>
        </authorList>
    </citation>
    <scope>NUCLEOTIDE SEQUENCE</scope>
    <source>
        <strain evidence="10">GF1</strain>
    </source>
</reference>
<dbReference type="EMBL" id="AP024233">
    <property type="protein sequence ID" value="BCO08182.1"/>
    <property type="molecule type" value="Genomic_DNA"/>
</dbReference>
<dbReference type="SUPFAM" id="SSF51730">
    <property type="entry name" value="FAD-linked oxidoreductase"/>
    <property type="match status" value="1"/>
</dbReference>
<dbReference type="Pfam" id="PF02574">
    <property type="entry name" value="S-methyl_trans"/>
    <property type="match status" value="1"/>
</dbReference>
<name>A0A915U4R5_9BACT</name>
<evidence type="ECO:0000256" key="7">
    <source>
        <dbReference type="ARBA" id="ARBA00023002"/>
    </source>
</evidence>
<accession>A0A915U4R5</accession>
<dbReference type="GO" id="GO:0046872">
    <property type="term" value="F:metal ion binding"/>
    <property type="evidence" value="ECO:0007669"/>
    <property type="project" value="UniProtKB-KW"/>
</dbReference>
<dbReference type="CDD" id="cd00537">
    <property type="entry name" value="MTHFR"/>
    <property type="match status" value="1"/>
</dbReference>
<evidence type="ECO:0000256" key="4">
    <source>
        <dbReference type="ARBA" id="ARBA00022630"/>
    </source>
</evidence>
<proteinExistence type="predicted"/>
<gene>
    <name evidence="10" type="primary">metF-2</name>
    <name evidence="10" type="ORF">GF1_05580</name>
</gene>